<dbReference type="InterPro" id="IPR036249">
    <property type="entry name" value="Thioredoxin-like_sf"/>
</dbReference>
<gene>
    <name evidence="7" type="ORF">M9Y10_007491</name>
</gene>
<dbReference type="EMBL" id="JAPFFF010000013">
    <property type="protein sequence ID" value="KAK8871751.1"/>
    <property type="molecule type" value="Genomic_DNA"/>
</dbReference>
<dbReference type="EC" id="4.4.1.13" evidence="2"/>
<dbReference type="SUPFAM" id="SSF52833">
    <property type="entry name" value="Thioredoxin-like"/>
    <property type="match status" value="1"/>
</dbReference>
<dbReference type="CDD" id="cd00609">
    <property type="entry name" value="AAT_like"/>
    <property type="match status" value="1"/>
</dbReference>
<dbReference type="InterPro" id="IPR015421">
    <property type="entry name" value="PyrdxlP-dep_Trfase_major"/>
</dbReference>
<name>A0ABR2J2H0_9EUKA</name>
<evidence type="ECO:0000256" key="2">
    <source>
        <dbReference type="ARBA" id="ARBA00012224"/>
    </source>
</evidence>
<reference evidence="7 8" key="1">
    <citation type="submission" date="2024-04" db="EMBL/GenBank/DDBJ databases">
        <title>Tritrichomonas musculus Genome.</title>
        <authorList>
            <person name="Alves-Ferreira E."/>
            <person name="Grigg M."/>
            <person name="Lorenzi H."/>
            <person name="Galac M."/>
        </authorList>
    </citation>
    <scope>NUCLEOTIDE SEQUENCE [LARGE SCALE GENOMIC DNA]</scope>
    <source>
        <strain evidence="7 8">EAF2021</strain>
    </source>
</reference>
<dbReference type="SUPFAM" id="SSF53383">
    <property type="entry name" value="PLP-dependent transferases"/>
    <property type="match status" value="1"/>
</dbReference>
<dbReference type="Pfam" id="PF00155">
    <property type="entry name" value="Aminotran_1_2"/>
    <property type="match status" value="1"/>
</dbReference>
<dbReference type="Gene3D" id="3.40.30.10">
    <property type="entry name" value="Glutaredoxin"/>
    <property type="match status" value="1"/>
</dbReference>
<dbReference type="PANTHER" id="PTHR43525:SF1">
    <property type="entry name" value="PROTEIN MALY"/>
    <property type="match status" value="1"/>
</dbReference>
<keyword evidence="8" id="KW-1185">Reference proteome</keyword>
<dbReference type="InterPro" id="IPR051798">
    <property type="entry name" value="Class-II_PLP-Dep_Aminotrans"/>
</dbReference>
<feature type="domain" description="Aminotransferase class I/classII large" evidence="6">
    <location>
        <begin position="52"/>
        <end position="392"/>
    </location>
</feature>
<dbReference type="PANTHER" id="PTHR43525">
    <property type="entry name" value="PROTEIN MALY"/>
    <property type="match status" value="1"/>
</dbReference>
<evidence type="ECO:0000313" key="8">
    <source>
        <dbReference type="Proteomes" id="UP001470230"/>
    </source>
</evidence>
<accession>A0ABR2J2H0</accession>
<proteinExistence type="inferred from homology"/>
<evidence type="ECO:0000256" key="5">
    <source>
        <dbReference type="ARBA" id="ARBA00037974"/>
    </source>
</evidence>
<dbReference type="InterPro" id="IPR015424">
    <property type="entry name" value="PyrdxlP-dep_Trfase"/>
</dbReference>
<dbReference type="InterPro" id="IPR015422">
    <property type="entry name" value="PyrdxlP-dep_Trfase_small"/>
</dbReference>
<comment type="similarity">
    <text evidence="5">Belongs to the class-II pyridoxal-phosphate-dependent aminotransferase family. MalY/PatB cystathionine beta-lyase subfamily.</text>
</comment>
<protein>
    <recommendedName>
        <fullName evidence="2">cysteine-S-conjugate beta-lyase</fullName>
        <ecNumber evidence="2">4.4.1.13</ecNumber>
    </recommendedName>
</protein>
<evidence type="ECO:0000259" key="6">
    <source>
        <dbReference type="Pfam" id="PF00155"/>
    </source>
</evidence>
<organism evidence="7 8">
    <name type="scientific">Tritrichomonas musculus</name>
    <dbReference type="NCBI Taxonomy" id="1915356"/>
    <lineage>
        <taxon>Eukaryota</taxon>
        <taxon>Metamonada</taxon>
        <taxon>Parabasalia</taxon>
        <taxon>Tritrichomonadida</taxon>
        <taxon>Tritrichomonadidae</taxon>
        <taxon>Tritrichomonas</taxon>
    </lineage>
</organism>
<dbReference type="InterPro" id="IPR027619">
    <property type="entry name" value="C-S_lyase_PatB-like"/>
</dbReference>
<evidence type="ECO:0000256" key="4">
    <source>
        <dbReference type="ARBA" id="ARBA00023239"/>
    </source>
</evidence>
<dbReference type="NCBIfam" id="TIGR04350">
    <property type="entry name" value="C_S_lyase_PatB"/>
    <property type="match status" value="1"/>
</dbReference>
<evidence type="ECO:0000256" key="1">
    <source>
        <dbReference type="ARBA" id="ARBA00001933"/>
    </source>
</evidence>
<comment type="caution">
    <text evidence="7">The sequence shown here is derived from an EMBL/GenBank/DDBJ whole genome shotgun (WGS) entry which is preliminary data.</text>
</comment>
<evidence type="ECO:0000313" key="7">
    <source>
        <dbReference type="EMBL" id="KAK8871751.1"/>
    </source>
</evidence>
<dbReference type="Gene3D" id="3.90.1150.10">
    <property type="entry name" value="Aspartate Aminotransferase, domain 1"/>
    <property type="match status" value="1"/>
</dbReference>
<evidence type="ECO:0000256" key="3">
    <source>
        <dbReference type="ARBA" id="ARBA00022898"/>
    </source>
</evidence>
<comment type="cofactor">
    <cofactor evidence="1">
        <name>pyridoxal 5'-phosphate</name>
        <dbReference type="ChEBI" id="CHEBI:597326"/>
    </cofactor>
</comment>
<dbReference type="Proteomes" id="UP001470230">
    <property type="component" value="Unassembled WGS sequence"/>
</dbReference>
<sequence length="592" mass="68292">MILISLIFIAYNFDEIIDRSNTNSFKYDLVPFRNPDLPDDFISMWVADQDFAVAPPIINAMKKHLDDSRILGYSIITDPEYFTTISNWMKKRHGWDAIPSNFVFTSGVVNALRIAVDLLTKEGDGIIFNTPAYKNFQVVVEQKGRKTDISKLKVDEKGYYTVDYEDLEKKCSNPNNKVFILCNPHNPVGRVWKEEELRKIADICFSHNIFIVSDEIHCDLLRNGYNHIPLAKLYPKEKRLIVCTSPSKTFNLAANQLSNIYIPDKYLRKKWKTQFIAKFPNPLSIEACKAAYLECESWLDQLKVYLDANFELLNERLKSELPQASFRISEGSYLAWINFENLGFSDDELKYRITRAGVFVEYANEFVQNGEHHIRLNLACPRSVLNESITRIIKALAENYVSKQFEGQLQINDQFPTEKVGIENEVGNEKTVVYFLRYFGCQATQLILRDLRENLHEKILKKNPNVKVIVFLNSSKENYIKLNGDDLSSLPFVLKFNVDIEIYKELKIHPAKNFNFLNDADTQDAIDMAVDLGIRNLDCEKDSNPLQRPATFIIDSQGKVLYSKYGHGIASVPDVEELAKIIFKEEFKNDEI</sequence>
<dbReference type="InterPro" id="IPR004839">
    <property type="entry name" value="Aminotransferase_I/II_large"/>
</dbReference>
<keyword evidence="4" id="KW-0456">Lyase</keyword>
<keyword evidence="3" id="KW-0663">Pyridoxal phosphate</keyword>
<dbReference type="Gene3D" id="3.40.640.10">
    <property type="entry name" value="Type I PLP-dependent aspartate aminotransferase-like (Major domain)"/>
    <property type="match status" value="1"/>
</dbReference>